<dbReference type="PANTHER" id="PTHR40465:SF1">
    <property type="entry name" value="DUF6534 DOMAIN-CONTAINING PROTEIN"/>
    <property type="match status" value="1"/>
</dbReference>
<evidence type="ECO:0000256" key="1">
    <source>
        <dbReference type="SAM" id="Phobius"/>
    </source>
</evidence>
<dbReference type="PANTHER" id="PTHR40465">
    <property type="entry name" value="CHROMOSOME 1, WHOLE GENOME SHOTGUN SEQUENCE"/>
    <property type="match status" value="1"/>
</dbReference>
<feature type="transmembrane region" description="Helical" evidence="1">
    <location>
        <begin position="23"/>
        <end position="46"/>
    </location>
</feature>
<reference evidence="3" key="1">
    <citation type="submission" date="2022-11" db="EMBL/GenBank/DDBJ databases">
        <title>Genome Sequence of Cubamyces cubensis.</title>
        <authorList>
            <person name="Buettner E."/>
        </authorList>
    </citation>
    <scope>NUCLEOTIDE SEQUENCE</scope>
    <source>
        <strain evidence="3">MPL-01</strain>
    </source>
</reference>
<feature type="transmembrane region" description="Helical" evidence="1">
    <location>
        <begin position="131"/>
        <end position="152"/>
    </location>
</feature>
<feature type="transmembrane region" description="Helical" evidence="1">
    <location>
        <begin position="206"/>
        <end position="233"/>
    </location>
</feature>
<proteinExistence type="predicted"/>
<dbReference type="AlphaFoldDB" id="A0AAD7TKF7"/>
<name>A0AAD7TKF7_9APHY</name>
<protein>
    <recommendedName>
        <fullName evidence="2">DUF6534 domain-containing protein</fullName>
    </recommendedName>
</protein>
<feature type="transmembrane region" description="Helical" evidence="1">
    <location>
        <begin position="239"/>
        <end position="257"/>
    </location>
</feature>
<sequence length="312" mass="34309">MACPADEAALILSQIQLGPTIGVTYLGVAISSAIYGVTCIQTFQYFRSPMRSSDATFLKLVVSVLWVLDSVHQALIISIPYHYLIINYANPVALLSTVWSISTEIIVNAVIACIVETFFVMRIWKLSRNHYATGICMLFTIAHLTMNLVFPIRTFFYTGLVEVEKKLKSTGSSGLGVAVLADVTISACMVWYLRKGRTGLRKSDDMIGRLIMLTITTGSLTTMFVIANLIGYLAAPSQLYTLFFNFMLGKLYINSLLTSLNSREYVRGDASVVTNTLPMSTFRAEHGHVGQASEVTASTIPAESENKYGYGL</sequence>
<keyword evidence="1" id="KW-1133">Transmembrane helix</keyword>
<keyword evidence="1" id="KW-0472">Membrane</keyword>
<gene>
    <name evidence="3" type="ORF">ONZ51_g9920</name>
</gene>
<feature type="transmembrane region" description="Helical" evidence="1">
    <location>
        <begin position="172"/>
        <end position="194"/>
    </location>
</feature>
<comment type="caution">
    <text evidence="3">The sequence shown here is derived from an EMBL/GenBank/DDBJ whole genome shotgun (WGS) entry which is preliminary data.</text>
</comment>
<dbReference type="Pfam" id="PF20152">
    <property type="entry name" value="DUF6534"/>
    <property type="match status" value="1"/>
</dbReference>
<organism evidence="3 4">
    <name type="scientific">Trametes cubensis</name>
    <dbReference type="NCBI Taxonomy" id="1111947"/>
    <lineage>
        <taxon>Eukaryota</taxon>
        <taxon>Fungi</taxon>
        <taxon>Dikarya</taxon>
        <taxon>Basidiomycota</taxon>
        <taxon>Agaricomycotina</taxon>
        <taxon>Agaricomycetes</taxon>
        <taxon>Polyporales</taxon>
        <taxon>Polyporaceae</taxon>
        <taxon>Trametes</taxon>
    </lineage>
</organism>
<evidence type="ECO:0000259" key="2">
    <source>
        <dbReference type="Pfam" id="PF20152"/>
    </source>
</evidence>
<dbReference type="Proteomes" id="UP001215151">
    <property type="component" value="Unassembled WGS sequence"/>
</dbReference>
<feature type="transmembrane region" description="Helical" evidence="1">
    <location>
        <begin position="105"/>
        <end position="124"/>
    </location>
</feature>
<dbReference type="InterPro" id="IPR045339">
    <property type="entry name" value="DUF6534"/>
</dbReference>
<accession>A0AAD7TKF7</accession>
<evidence type="ECO:0000313" key="3">
    <source>
        <dbReference type="EMBL" id="KAJ8463951.1"/>
    </source>
</evidence>
<feature type="transmembrane region" description="Helical" evidence="1">
    <location>
        <begin position="58"/>
        <end position="85"/>
    </location>
</feature>
<keyword evidence="1" id="KW-0812">Transmembrane</keyword>
<evidence type="ECO:0000313" key="4">
    <source>
        <dbReference type="Proteomes" id="UP001215151"/>
    </source>
</evidence>
<dbReference type="EMBL" id="JAPEVG010000362">
    <property type="protein sequence ID" value="KAJ8463951.1"/>
    <property type="molecule type" value="Genomic_DNA"/>
</dbReference>
<feature type="domain" description="DUF6534" evidence="2">
    <location>
        <begin position="178"/>
        <end position="265"/>
    </location>
</feature>
<keyword evidence="4" id="KW-1185">Reference proteome</keyword>